<comment type="caution">
    <text evidence="1">The sequence shown here is derived from an EMBL/GenBank/DDBJ whole genome shotgun (WGS) entry which is preliminary data.</text>
</comment>
<organism evidence="1 2">
    <name type="scientific">Plakobranchus ocellatus</name>
    <dbReference type="NCBI Taxonomy" id="259542"/>
    <lineage>
        <taxon>Eukaryota</taxon>
        <taxon>Metazoa</taxon>
        <taxon>Spiralia</taxon>
        <taxon>Lophotrochozoa</taxon>
        <taxon>Mollusca</taxon>
        <taxon>Gastropoda</taxon>
        <taxon>Heterobranchia</taxon>
        <taxon>Euthyneura</taxon>
        <taxon>Panpulmonata</taxon>
        <taxon>Sacoglossa</taxon>
        <taxon>Placobranchoidea</taxon>
        <taxon>Plakobranchidae</taxon>
        <taxon>Plakobranchus</taxon>
    </lineage>
</organism>
<reference evidence="1 2" key="1">
    <citation type="journal article" date="2021" name="Elife">
        <title>Chloroplast acquisition without the gene transfer in kleptoplastic sea slugs, Plakobranchus ocellatus.</title>
        <authorList>
            <person name="Maeda T."/>
            <person name="Takahashi S."/>
            <person name="Yoshida T."/>
            <person name="Shimamura S."/>
            <person name="Takaki Y."/>
            <person name="Nagai Y."/>
            <person name="Toyoda A."/>
            <person name="Suzuki Y."/>
            <person name="Arimoto A."/>
            <person name="Ishii H."/>
            <person name="Satoh N."/>
            <person name="Nishiyama T."/>
            <person name="Hasebe M."/>
            <person name="Maruyama T."/>
            <person name="Minagawa J."/>
            <person name="Obokata J."/>
            <person name="Shigenobu S."/>
        </authorList>
    </citation>
    <scope>NUCLEOTIDE SEQUENCE [LARGE SCALE GENOMIC DNA]</scope>
</reference>
<gene>
    <name evidence="1" type="ORF">PoB_003717200</name>
</gene>
<keyword evidence="2" id="KW-1185">Reference proteome</keyword>
<dbReference type="EMBL" id="BLXT01004186">
    <property type="protein sequence ID" value="GFO10667.1"/>
    <property type="molecule type" value="Genomic_DNA"/>
</dbReference>
<evidence type="ECO:0000313" key="2">
    <source>
        <dbReference type="Proteomes" id="UP000735302"/>
    </source>
</evidence>
<protein>
    <submittedName>
        <fullName evidence="1">Uncharacterized protein</fullName>
    </submittedName>
</protein>
<name>A0AAV4AUN3_9GAST</name>
<sequence>MIRELLNTKLASFLLSYRNAPHSTTNESHNILIFGRRLRTHFDLIRPDITSKVAANLQQQAKAHSQANMRNLHREDTVLACDYRGHQR</sequence>
<dbReference type="AlphaFoldDB" id="A0AAV4AUN3"/>
<proteinExistence type="predicted"/>
<evidence type="ECO:0000313" key="1">
    <source>
        <dbReference type="EMBL" id="GFO10667.1"/>
    </source>
</evidence>
<dbReference type="Proteomes" id="UP000735302">
    <property type="component" value="Unassembled WGS sequence"/>
</dbReference>
<accession>A0AAV4AUN3</accession>